<name>A0ABP3IGT4_9ACTN</name>
<proteinExistence type="predicted"/>
<evidence type="ECO:0000313" key="2">
    <source>
        <dbReference type="Proteomes" id="UP001500879"/>
    </source>
</evidence>
<gene>
    <name evidence="1" type="ORF">GCM10010357_23690</name>
</gene>
<reference evidence="2" key="1">
    <citation type="journal article" date="2019" name="Int. J. Syst. Evol. Microbiol.">
        <title>The Global Catalogue of Microorganisms (GCM) 10K type strain sequencing project: providing services to taxonomists for standard genome sequencing and annotation.</title>
        <authorList>
            <consortium name="The Broad Institute Genomics Platform"/>
            <consortium name="The Broad Institute Genome Sequencing Center for Infectious Disease"/>
            <person name="Wu L."/>
            <person name="Ma J."/>
        </authorList>
    </citation>
    <scope>NUCLEOTIDE SEQUENCE [LARGE SCALE GENOMIC DNA]</scope>
    <source>
        <strain evidence="2">JCM 4788</strain>
    </source>
</reference>
<sequence length="231" mass="25065">MTTPYSTTTAPARFLLLGDSHAGPVGRAAQAARVPFAGGPVGAGREFTAGFYDPRGDDVVFRSEEAESRYRSFLDELGVPGLDRVTVPLVCTFGFSAHFVATTENWRIYRTRDGGFPPGFLGGPLFDALVRAAVRDALAFYAHARRLGLRVLAVMPPQRVPGMSDREVFMAAQESVRRAVAELGVEIVDLRARTTDASGLQRPELCETDDIIHGNLAFGRIILAELLDRGL</sequence>
<evidence type="ECO:0000313" key="1">
    <source>
        <dbReference type="EMBL" id="GAA0401856.1"/>
    </source>
</evidence>
<organism evidence="1 2">
    <name type="scientific">Streptomyces luteireticuli</name>
    <dbReference type="NCBI Taxonomy" id="173858"/>
    <lineage>
        <taxon>Bacteria</taxon>
        <taxon>Bacillati</taxon>
        <taxon>Actinomycetota</taxon>
        <taxon>Actinomycetes</taxon>
        <taxon>Kitasatosporales</taxon>
        <taxon>Streptomycetaceae</taxon>
        <taxon>Streptomyces</taxon>
    </lineage>
</organism>
<accession>A0ABP3IGT4</accession>
<dbReference type="Proteomes" id="UP001500879">
    <property type="component" value="Unassembled WGS sequence"/>
</dbReference>
<comment type="caution">
    <text evidence="1">The sequence shown here is derived from an EMBL/GenBank/DDBJ whole genome shotgun (WGS) entry which is preliminary data.</text>
</comment>
<dbReference type="RefSeq" id="WP_344022932.1">
    <property type="nucleotide sequence ID" value="NZ_BAAABX010000023.1"/>
</dbReference>
<dbReference type="EMBL" id="BAAABX010000023">
    <property type="protein sequence ID" value="GAA0401856.1"/>
    <property type="molecule type" value="Genomic_DNA"/>
</dbReference>
<protein>
    <recommendedName>
        <fullName evidence="3">SGNH/GDSL hydrolase family protein</fullName>
    </recommendedName>
</protein>
<keyword evidence="2" id="KW-1185">Reference proteome</keyword>
<evidence type="ECO:0008006" key="3">
    <source>
        <dbReference type="Google" id="ProtNLM"/>
    </source>
</evidence>